<name>A0A3Q2DCK7_CYPVA</name>
<protein>
    <submittedName>
        <fullName evidence="4">Arrestin domain-containing protein 3-like</fullName>
    </submittedName>
</protein>
<dbReference type="InterPro" id="IPR014752">
    <property type="entry name" value="Arrestin-like_C"/>
</dbReference>
<evidence type="ECO:0000313" key="5">
    <source>
        <dbReference type="Proteomes" id="UP000265020"/>
    </source>
</evidence>
<dbReference type="Proteomes" id="UP000265020">
    <property type="component" value="Unassembled WGS sequence"/>
</dbReference>
<dbReference type="PANTHER" id="PTHR11188:SF135">
    <property type="entry name" value="ARRESTIN DOMAIN CONTAINING 3-LIKE-RELATED"/>
    <property type="match status" value="1"/>
</dbReference>
<keyword evidence="5" id="KW-1185">Reference proteome</keyword>
<dbReference type="OrthoDB" id="7785529at2759"/>
<feature type="compositionally biased region" description="Low complexity" evidence="2">
    <location>
        <begin position="418"/>
        <end position="430"/>
    </location>
</feature>
<accession>A0A3Q2DCK7</accession>
<feature type="compositionally biased region" description="Polar residues" evidence="2">
    <location>
        <begin position="458"/>
        <end position="469"/>
    </location>
</feature>
<feature type="compositionally biased region" description="Pro residues" evidence="2">
    <location>
        <begin position="320"/>
        <end position="336"/>
    </location>
</feature>
<reference evidence="4" key="2">
    <citation type="submission" date="2025-09" db="UniProtKB">
        <authorList>
            <consortium name="Ensembl"/>
        </authorList>
    </citation>
    <scope>IDENTIFICATION</scope>
</reference>
<dbReference type="Ensembl" id="ENSCVAT00000025011.1">
    <property type="protein sequence ID" value="ENSCVAP00000016588.1"/>
    <property type="gene ID" value="ENSCVAG00000019568.1"/>
</dbReference>
<dbReference type="AlphaFoldDB" id="A0A3Q2DCK7"/>
<dbReference type="GO" id="GO:0007399">
    <property type="term" value="P:nervous system development"/>
    <property type="evidence" value="ECO:0007669"/>
    <property type="project" value="UniProtKB-ARBA"/>
</dbReference>
<feature type="region of interest" description="Disordered" evidence="2">
    <location>
        <begin position="320"/>
        <end position="469"/>
    </location>
</feature>
<dbReference type="InterPro" id="IPR014756">
    <property type="entry name" value="Ig_E-set"/>
</dbReference>
<dbReference type="InterPro" id="IPR011022">
    <property type="entry name" value="Arrestin_C-like"/>
</dbReference>
<feature type="compositionally biased region" description="Low complexity" evidence="2">
    <location>
        <begin position="353"/>
        <end position="362"/>
    </location>
</feature>
<dbReference type="PANTHER" id="PTHR11188">
    <property type="entry name" value="ARRESTIN DOMAIN CONTAINING PROTEIN"/>
    <property type="match status" value="1"/>
</dbReference>
<dbReference type="InterPro" id="IPR050357">
    <property type="entry name" value="Arrestin_domain-protein"/>
</dbReference>
<dbReference type="GeneID" id="107104074"/>
<feature type="compositionally biased region" description="Pro residues" evidence="2">
    <location>
        <begin position="400"/>
        <end position="415"/>
    </location>
</feature>
<dbReference type="GO" id="GO:0015031">
    <property type="term" value="P:protein transport"/>
    <property type="evidence" value="ECO:0007669"/>
    <property type="project" value="TreeGrafter"/>
</dbReference>
<dbReference type="KEGG" id="cvg:107104074"/>
<feature type="domain" description="Arrestin C-terminal-like" evidence="3">
    <location>
        <begin position="169"/>
        <end position="296"/>
    </location>
</feature>
<dbReference type="GO" id="GO:0005737">
    <property type="term" value="C:cytoplasm"/>
    <property type="evidence" value="ECO:0007669"/>
    <property type="project" value="TreeGrafter"/>
</dbReference>
<dbReference type="OMA" id="SDMTPKF"/>
<organism evidence="4 5">
    <name type="scientific">Cyprinodon variegatus</name>
    <name type="common">Sheepshead minnow</name>
    <dbReference type="NCBI Taxonomy" id="28743"/>
    <lineage>
        <taxon>Eukaryota</taxon>
        <taxon>Metazoa</taxon>
        <taxon>Chordata</taxon>
        <taxon>Craniata</taxon>
        <taxon>Vertebrata</taxon>
        <taxon>Euteleostomi</taxon>
        <taxon>Actinopterygii</taxon>
        <taxon>Neopterygii</taxon>
        <taxon>Teleostei</taxon>
        <taxon>Neoteleostei</taxon>
        <taxon>Acanthomorphata</taxon>
        <taxon>Ovalentaria</taxon>
        <taxon>Atherinomorphae</taxon>
        <taxon>Cyprinodontiformes</taxon>
        <taxon>Cyprinodontidae</taxon>
        <taxon>Cyprinodon</taxon>
    </lineage>
</organism>
<evidence type="ECO:0000256" key="2">
    <source>
        <dbReference type="SAM" id="MobiDB-lite"/>
    </source>
</evidence>
<dbReference type="SMART" id="SM01017">
    <property type="entry name" value="Arrestin_C"/>
    <property type="match status" value="1"/>
</dbReference>
<dbReference type="InterPro" id="IPR011021">
    <property type="entry name" value="Arrestin-like_N"/>
</dbReference>
<dbReference type="Gene3D" id="2.60.40.640">
    <property type="match status" value="2"/>
</dbReference>
<dbReference type="Pfam" id="PF00339">
    <property type="entry name" value="Arrestin_N"/>
    <property type="match status" value="1"/>
</dbReference>
<feature type="compositionally biased region" description="Pro residues" evidence="2">
    <location>
        <begin position="363"/>
        <end position="372"/>
    </location>
</feature>
<sequence>MPAVSSFTISCEALNVDQTFSEGDTITGQVILSLSKETKAKRLFVKAKGDANVHWTERRGDTTHTYSSHRRYFKLKQFLIPEDSEETVLPEGNHVYNFSFRIPSENMPSSFRGTHGKIVYKLEAKLSRSWRMDSTAEKEFKFVSKSFSNFRTLLNEQSGSTEKKMGVFSKGQVQIDATVNKTAFATGETMHIFANVNNASSKNMTPKFSLIRTIKFFAKGDSKSEEQTVEKVVDKVIKPHTQQEVKCGLKIPTDEMPSIENCDIISVTHQLKVYLDISFAFDPEIIFPVVIAHPMFVAQLSGSLDPYPAGAFGGPTNSDFPPPVAHYPAPPYPGPHGYPDAQSPYVPPPTYPTDPQVYSGPPGAYPYQPPPIFGAQTNPVPMGPSPYGSPLSSSSSGLQHPPPVPAFYMLPPDPQNQPAFASVPPSAPSFNLNPSAPELNADFLSQTNNAPPEYTLLFPTSTPGKSEDK</sequence>
<dbReference type="GO" id="GO:0005886">
    <property type="term" value="C:plasma membrane"/>
    <property type="evidence" value="ECO:0007669"/>
    <property type="project" value="TreeGrafter"/>
</dbReference>
<evidence type="ECO:0000313" key="4">
    <source>
        <dbReference type="Ensembl" id="ENSCVAP00000016588.1"/>
    </source>
</evidence>
<reference evidence="4" key="1">
    <citation type="submission" date="2025-08" db="UniProtKB">
        <authorList>
            <consortium name="Ensembl"/>
        </authorList>
    </citation>
    <scope>IDENTIFICATION</scope>
</reference>
<dbReference type="RefSeq" id="XP_015259475.1">
    <property type="nucleotide sequence ID" value="XM_015403989.1"/>
</dbReference>
<feature type="compositionally biased region" description="Low complexity" evidence="2">
    <location>
        <begin position="385"/>
        <end position="399"/>
    </location>
</feature>
<comment type="similarity">
    <text evidence="1">Belongs to the arrestin family.</text>
</comment>
<dbReference type="GeneTree" id="ENSGT00940000164012"/>
<evidence type="ECO:0000256" key="1">
    <source>
        <dbReference type="ARBA" id="ARBA00005298"/>
    </source>
</evidence>
<dbReference type="SUPFAM" id="SSF81296">
    <property type="entry name" value="E set domains"/>
    <property type="match status" value="2"/>
</dbReference>
<proteinExistence type="inferred from homology"/>
<dbReference type="Pfam" id="PF02752">
    <property type="entry name" value="Arrestin_C"/>
    <property type="match status" value="1"/>
</dbReference>
<evidence type="ECO:0000259" key="3">
    <source>
        <dbReference type="SMART" id="SM01017"/>
    </source>
</evidence>